<dbReference type="Proteomes" id="UP000216943">
    <property type="component" value="Unassembled WGS sequence"/>
</dbReference>
<evidence type="ECO:0000313" key="1">
    <source>
        <dbReference type="EMBL" id="PAK20986.1"/>
    </source>
</evidence>
<dbReference type="OrthoDB" id="9907057at2"/>
<name>A0A269TIZ3_9BACT</name>
<dbReference type="RefSeq" id="WP_095335104.1">
    <property type="nucleotide sequence ID" value="NZ_NQNY01000016.1"/>
</dbReference>
<reference evidence="2" key="1">
    <citation type="submission" date="2017-08" db="EMBL/GenBank/DDBJ databases">
        <authorList>
            <person name="Alvarez-Ponce D."/>
            <person name="Weitzman C.L."/>
            <person name="Tillett R.L."/>
            <person name="Sandmeier F.C."/>
            <person name="Tracy C.R."/>
        </authorList>
    </citation>
    <scope>NUCLEOTIDE SEQUENCE [LARGE SCALE GENOMIC DNA]</scope>
    <source>
        <strain evidence="2">723</strain>
    </source>
</reference>
<accession>A0A269TIZ3</accession>
<dbReference type="AlphaFoldDB" id="A0A269TIZ3"/>
<evidence type="ECO:0000313" key="2">
    <source>
        <dbReference type="Proteomes" id="UP000216943"/>
    </source>
</evidence>
<protein>
    <submittedName>
        <fullName evidence="1">Uncharacterized protein</fullName>
    </submittedName>
</protein>
<dbReference type="EMBL" id="NQNY01000016">
    <property type="protein sequence ID" value="PAK20986.1"/>
    <property type="molecule type" value="Genomic_DNA"/>
</dbReference>
<organism evidence="1 2">
    <name type="scientific">Mycoplasmopsis agassizii</name>
    <dbReference type="NCBI Taxonomy" id="33922"/>
    <lineage>
        <taxon>Bacteria</taxon>
        <taxon>Bacillati</taxon>
        <taxon>Mycoplasmatota</taxon>
        <taxon>Mycoplasmoidales</taxon>
        <taxon>Metamycoplasmataceae</taxon>
        <taxon>Mycoplasmopsis</taxon>
    </lineage>
</organism>
<gene>
    <name evidence="1" type="ORF">CJJ23_04230</name>
</gene>
<comment type="caution">
    <text evidence="1">The sequence shown here is derived from an EMBL/GenBank/DDBJ whole genome shotgun (WGS) entry which is preliminary data.</text>
</comment>
<sequence length="246" mass="28863">MYSYGIGAGIDAEKSISVAERRKMIYDEKNNPNNEDSEVFFKVNSLDKLKKEIENKTVLGTSIKQEDQKSSDKQFKSVGLITDESSLKTQLRSSEKEKEKFSKFAKEKIDANLKDDEIEKMKPWNSYFNYDLIKKKLDLKNNNYLFVKDLTHLIIYGEFQGESSLVYHKVDKGIQVYDYIIDKENKTLTLKFSYFNVPQQDYLLTRPYEKQNRFTGPNTITSFLLPVPKSELNDFDFNEWKIVTEK</sequence>
<proteinExistence type="predicted"/>